<feature type="signal peptide" evidence="3">
    <location>
        <begin position="1"/>
        <end position="19"/>
    </location>
</feature>
<evidence type="ECO:0000313" key="5">
    <source>
        <dbReference type="Proteomes" id="UP000838412"/>
    </source>
</evidence>
<keyword evidence="3" id="KW-0732">Signal</keyword>
<feature type="region of interest" description="Disordered" evidence="1">
    <location>
        <begin position="558"/>
        <end position="592"/>
    </location>
</feature>
<dbReference type="SUPFAM" id="SSF49899">
    <property type="entry name" value="Concanavalin A-like lectins/glucanases"/>
    <property type="match status" value="2"/>
</dbReference>
<feature type="chain" id="PRO_5035469415" evidence="3">
    <location>
        <begin position="20"/>
        <end position="632"/>
    </location>
</feature>
<evidence type="ECO:0000256" key="1">
    <source>
        <dbReference type="SAM" id="MobiDB-lite"/>
    </source>
</evidence>
<evidence type="ECO:0000313" key="4">
    <source>
        <dbReference type="EMBL" id="CAH1243361.1"/>
    </source>
</evidence>
<accession>A0A8K0E905</accession>
<name>A0A8K0E905_BRALA</name>
<proteinExistence type="predicted"/>
<dbReference type="Pfam" id="PF13385">
    <property type="entry name" value="Laminin_G_3"/>
    <property type="match status" value="2"/>
</dbReference>
<dbReference type="InterPro" id="IPR013320">
    <property type="entry name" value="ConA-like_dom_sf"/>
</dbReference>
<feature type="transmembrane region" description="Helical" evidence="2">
    <location>
        <begin position="597"/>
        <end position="620"/>
    </location>
</feature>
<dbReference type="AlphaFoldDB" id="A0A8K0E905"/>
<feature type="compositionally biased region" description="Polar residues" evidence="1">
    <location>
        <begin position="522"/>
        <end position="534"/>
    </location>
</feature>
<evidence type="ECO:0000256" key="3">
    <source>
        <dbReference type="SAM" id="SignalP"/>
    </source>
</evidence>
<protein>
    <submittedName>
        <fullName evidence="4">Hypp7076 protein</fullName>
    </submittedName>
</protein>
<dbReference type="Gene3D" id="2.60.120.200">
    <property type="match status" value="2"/>
</dbReference>
<sequence length="632" mass="65538">MLCLVGLLVLLTDVTTITADAVGLWPLNAQYGASDATGGGNDGVARGTQLAPGPNGDANGAFLFSGTANSYIDIPNNGRLDVQSSYTILAHIYPTGAAGPIFNYVGNPWPGQWAVHFWQTSPQALFMRTVGRDGQSAPHVASDVLQQNAWNYVGGTYDISTGLASIWWDGEVVGRVQIGVRTVASQFPVRVAAREGDSSYFAGRIACLQLYDYAMAQEQIVAARDKCVDGADAVGLWPLNAQYGASDTTGGGNDGVARGTQLAPGPNGDANGAFLFSGTANSYIDIPNNGRLDVQSSYTILAHIYPTGAAGPIFNYVGNLWPSQWAVHFWQTSPQALFMRTMGRDGQSTPHVASDVLQQNAWNYVGGTYDISTGLASIWWDGEVVGRVQIGVRTVASQFPVRVAAREGDSSYFAGRIACLQLYDYAMAQEQIVAARDKCGDGATATTEAATTTTTPAVTTTTPSDTTTTPAVTTTTPAATTTTPAATTTTPAATTTTPAVTATMPTTSTVITTRESHDAATVTPTRSSIMTSTKPGEASIKTTMTSYNTITMTNGTSGYDVPEGLASPPPTASRTISRLGEGGSAAANTGEAPGGKVAGGVVGAIAIAGAGVAVGGYLLYKKKKKVSVEPTP</sequence>
<keyword evidence="2" id="KW-1133">Transmembrane helix</keyword>
<dbReference type="OrthoDB" id="5977240at2759"/>
<keyword evidence="2" id="KW-0472">Membrane</keyword>
<feature type="region of interest" description="Disordered" evidence="1">
    <location>
        <begin position="513"/>
        <end position="536"/>
    </location>
</feature>
<dbReference type="PANTHER" id="PTHR47635">
    <property type="entry name" value="CUB DOMAIN-CONTAINING PROTEIN"/>
    <property type="match status" value="1"/>
</dbReference>
<evidence type="ECO:0000256" key="2">
    <source>
        <dbReference type="SAM" id="Phobius"/>
    </source>
</evidence>
<dbReference type="EMBL" id="OV696698">
    <property type="protein sequence ID" value="CAH1243361.1"/>
    <property type="molecule type" value="Genomic_DNA"/>
</dbReference>
<reference evidence="4" key="1">
    <citation type="submission" date="2022-01" db="EMBL/GenBank/DDBJ databases">
        <authorList>
            <person name="Braso-Vives M."/>
        </authorList>
    </citation>
    <scope>NUCLEOTIDE SEQUENCE</scope>
</reference>
<gene>
    <name evidence="4" type="primary">Hypp7076</name>
    <name evidence="4" type="ORF">BLAG_LOCUS6351</name>
</gene>
<organism evidence="4 5">
    <name type="scientific">Branchiostoma lanceolatum</name>
    <name type="common">Common lancelet</name>
    <name type="synonym">Amphioxus lanceolatum</name>
    <dbReference type="NCBI Taxonomy" id="7740"/>
    <lineage>
        <taxon>Eukaryota</taxon>
        <taxon>Metazoa</taxon>
        <taxon>Chordata</taxon>
        <taxon>Cephalochordata</taxon>
        <taxon>Leptocardii</taxon>
        <taxon>Amphioxiformes</taxon>
        <taxon>Branchiostomatidae</taxon>
        <taxon>Branchiostoma</taxon>
    </lineage>
</organism>
<keyword evidence="2" id="KW-0812">Transmembrane</keyword>
<feature type="region of interest" description="Disordered" evidence="1">
    <location>
        <begin position="446"/>
        <end position="496"/>
    </location>
</feature>
<dbReference type="PANTHER" id="PTHR47635:SF2">
    <property type="entry name" value="LAMG-LIKE JELLYROLL FOLD DOMAIN-CONTAINING PROTEIN"/>
    <property type="match status" value="1"/>
</dbReference>
<dbReference type="Proteomes" id="UP000838412">
    <property type="component" value="Chromosome 13"/>
</dbReference>
<keyword evidence="5" id="KW-1185">Reference proteome</keyword>